<comment type="cofactor">
    <cofactor evidence="1">
        <name>FMN</name>
        <dbReference type="ChEBI" id="CHEBI:58210"/>
    </cofactor>
</comment>
<feature type="domain" description="Dihydroorotate dehydrogenase catalytic" evidence="6">
    <location>
        <begin position="4"/>
        <end position="110"/>
    </location>
</feature>
<comment type="pathway">
    <text evidence="2">Pyrimidine metabolism; UMP biosynthesis via de novo pathway.</text>
</comment>
<keyword evidence="4" id="KW-0288">FMN</keyword>
<dbReference type="STRING" id="121845.A0A1S4ERU8"/>
<dbReference type="GO" id="GO:0044205">
    <property type="term" value="P:'de novo' UMP biosynthetic process"/>
    <property type="evidence" value="ECO:0007669"/>
    <property type="project" value="UniProtKB-UniPathway"/>
</dbReference>
<evidence type="ECO:0000313" key="8">
    <source>
        <dbReference type="RefSeq" id="XP_017304898.1"/>
    </source>
</evidence>
<evidence type="ECO:0000259" key="6">
    <source>
        <dbReference type="Pfam" id="PF01180"/>
    </source>
</evidence>
<evidence type="ECO:0000256" key="5">
    <source>
        <dbReference type="ARBA" id="ARBA00023002"/>
    </source>
</evidence>
<dbReference type="PROSITE" id="PS00911">
    <property type="entry name" value="DHODEHASE_1"/>
    <property type="match status" value="1"/>
</dbReference>
<evidence type="ECO:0000256" key="2">
    <source>
        <dbReference type="ARBA" id="ARBA00004725"/>
    </source>
</evidence>
<dbReference type="InterPro" id="IPR005720">
    <property type="entry name" value="Dihydroorotate_DH_cat"/>
</dbReference>
<feature type="non-terminal residue" evidence="8">
    <location>
        <position position="1"/>
    </location>
</feature>
<dbReference type="RefSeq" id="XP_017304898.1">
    <property type="nucleotide sequence ID" value="XM_017449409.2"/>
</dbReference>
<dbReference type="AlphaFoldDB" id="A0A1S4ERU8"/>
<proteinExistence type="predicted"/>
<sequence>PPQLASQVWNLKFPNPLGIAAGFDKQAEGVESLHNVGFGFVEIGSVTPEPQPGNNKPRVFRLESNKAIINRFGFNSDGHNVVYERVKQLHSNKFQGIIGINLGKNKDSLDPAD</sequence>
<dbReference type="GO" id="GO:0004152">
    <property type="term" value="F:dihydroorotate dehydrogenase activity"/>
    <property type="evidence" value="ECO:0007669"/>
    <property type="project" value="TreeGrafter"/>
</dbReference>
<evidence type="ECO:0000256" key="1">
    <source>
        <dbReference type="ARBA" id="ARBA00001917"/>
    </source>
</evidence>
<dbReference type="Gene3D" id="3.20.20.70">
    <property type="entry name" value="Aldolase class I"/>
    <property type="match status" value="1"/>
</dbReference>
<protein>
    <submittedName>
        <fullName evidence="8">Uncharacterized protein LOC108254416</fullName>
    </submittedName>
</protein>
<dbReference type="PANTHER" id="PTHR48109:SF4">
    <property type="entry name" value="DIHYDROOROTATE DEHYDROGENASE (QUINONE), MITOCHONDRIAL"/>
    <property type="match status" value="1"/>
</dbReference>
<dbReference type="UniPathway" id="UPA00070"/>
<dbReference type="Pfam" id="PF01180">
    <property type="entry name" value="DHO_dh"/>
    <property type="match status" value="1"/>
</dbReference>
<dbReference type="GeneID" id="108254416"/>
<keyword evidence="3" id="KW-0285">Flavoprotein</keyword>
<dbReference type="InterPro" id="IPR050074">
    <property type="entry name" value="DHO_dehydrogenase"/>
</dbReference>
<name>A0A1S4ERU8_DIACI</name>
<dbReference type="PANTHER" id="PTHR48109">
    <property type="entry name" value="DIHYDROOROTATE DEHYDROGENASE (QUINONE), MITOCHONDRIAL-RELATED"/>
    <property type="match status" value="1"/>
</dbReference>
<feature type="non-terminal residue" evidence="8">
    <location>
        <position position="113"/>
    </location>
</feature>
<dbReference type="PaxDb" id="121845-A0A1S4ERU8"/>
<reference evidence="8" key="1">
    <citation type="submission" date="2025-08" db="UniProtKB">
        <authorList>
            <consortium name="RefSeq"/>
        </authorList>
    </citation>
    <scope>IDENTIFICATION</scope>
</reference>
<evidence type="ECO:0000313" key="7">
    <source>
        <dbReference type="Proteomes" id="UP000079169"/>
    </source>
</evidence>
<dbReference type="InterPro" id="IPR013785">
    <property type="entry name" value="Aldolase_TIM"/>
</dbReference>
<keyword evidence="5" id="KW-0560">Oxidoreductase</keyword>
<keyword evidence="7" id="KW-1185">Reference proteome</keyword>
<evidence type="ECO:0000256" key="3">
    <source>
        <dbReference type="ARBA" id="ARBA00022630"/>
    </source>
</evidence>
<dbReference type="InterPro" id="IPR001295">
    <property type="entry name" value="Dihydroorotate_DH_CS"/>
</dbReference>
<gene>
    <name evidence="8" type="primary">LOC108254416</name>
</gene>
<evidence type="ECO:0000256" key="4">
    <source>
        <dbReference type="ARBA" id="ARBA00022643"/>
    </source>
</evidence>
<accession>A0A1S4ERU8</accession>
<organism evidence="7 8">
    <name type="scientific">Diaphorina citri</name>
    <name type="common">Asian citrus psyllid</name>
    <dbReference type="NCBI Taxonomy" id="121845"/>
    <lineage>
        <taxon>Eukaryota</taxon>
        <taxon>Metazoa</taxon>
        <taxon>Ecdysozoa</taxon>
        <taxon>Arthropoda</taxon>
        <taxon>Hexapoda</taxon>
        <taxon>Insecta</taxon>
        <taxon>Pterygota</taxon>
        <taxon>Neoptera</taxon>
        <taxon>Paraneoptera</taxon>
        <taxon>Hemiptera</taxon>
        <taxon>Sternorrhyncha</taxon>
        <taxon>Psylloidea</taxon>
        <taxon>Psyllidae</taxon>
        <taxon>Diaphorininae</taxon>
        <taxon>Diaphorina</taxon>
    </lineage>
</organism>
<dbReference type="GO" id="GO:0005743">
    <property type="term" value="C:mitochondrial inner membrane"/>
    <property type="evidence" value="ECO:0007669"/>
    <property type="project" value="TreeGrafter"/>
</dbReference>
<dbReference type="SUPFAM" id="SSF51395">
    <property type="entry name" value="FMN-linked oxidoreductases"/>
    <property type="match status" value="1"/>
</dbReference>
<dbReference type="Proteomes" id="UP000079169">
    <property type="component" value="Unplaced"/>
</dbReference>
<dbReference type="KEGG" id="dci:108254416"/>
<dbReference type="GO" id="GO:0006207">
    <property type="term" value="P:'de novo' pyrimidine nucleobase biosynthetic process"/>
    <property type="evidence" value="ECO:0007669"/>
    <property type="project" value="InterPro"/>
</dbReference>